<dbReference type="AlphaFoldDB" id="A0A3S5FDM0"/>
<reference evidence="1" key="1">
    <citation type="submission" date="2018-11" db="EMBL/GenBank/DDBJ databases">
        <authorList>
            <consortium name="Pathogen Informatics"/>
        </authorList>
    </citation>
    <scope>NUCLEOTIDE SEQUENCE</scope>
</reference>
<dbReference type="EMBL" id="CAAALY010042771">
    <property type="protein sequence ID" value="VEL19693.1"/>
    <property type="molecule type" value="Genomic_DNA"/>
</dbReference>
<dbReference type="Proteomes" id="UP000784294">
    <property type="component" value="Unassembled WGS sequence"/>
</dbReference>
<evidence type="ECO:0000313" key="2">
    <source>
        <dbReference type="Proteomes" id="UP000784294"/>
    </source>
</evidence>
<organism evidence="1 2">
    <name type="scientific">Protopolystoma xenopodis</name>
    <dbReference type="NCBI Taxonomy" id="117903"/>
    <lineage>
        <taxon>Eukaryota</taxon>
        <taxon>Metazoa</taxon>
        <taxon>Spiralia</taxon>
        <taxon>Lophotrochozoa</taxon>
        <taxon>Platyhelminthes</taxon>
        <taxon>Monogenea</taxon>
        <taxon>Polyopisthocotylea</taxon>
        <taxon>Polystomatidea</taxon>
        <taxon>Polystomatidae</taxon>
        <taxon>Protopolystoma</taxon>
    </lineage>
</organism>
<name>A0A3S5FDM0_9PLAT</name>
<evidence type="ECO:0000313" key="1">
    <source>
        <dbReference type="EMBL" id="VEL19693.1"/>
    </source>
</evidence>
<protein>
    <submittedName>
        <fullName evidence="1">Uncharacterized protein</fullName>
    </submittedName>
</protein>
<proteinExistence type="predicted"/>
<comment type="caution">
    <text evidence="1">The sequence shown here is derived from an EMBL/GenBank/DDBJ whole genome shotgun (WGS) entry which is preliminary data.</text>
</comment>
<sequence>MPHALININIALPPKGHSHPISTRLERSLDLIRNQPISNPNENRTRAHNFDILLPYQTAMDARDHRRDVNFKEGQNSSISQSIVKL</sequence>
<keyword evidence="2" id="KW-1185">Reference proteome</keyword>
<gene>
    <name evidence="1" type="ORF">PXEA_LOCUS13133</name>
</gene>
<accession>A0A3S5FDM0</accession>